<reference evidence="1 2" key="1">
    <citation type="submission" date="2015-01" db="EMBL/GenBank/DDBJ databases">
        <title>Evolution of Trichinella species and genotypes.</title>
        <authorList>
            <person name="Korhonen P.K."/>
            <person name="Edoardo P."/>
            <person name="Giuseppe L.R."/>
            <person name="Gasser R.B."/>
        </authorList>
    </citation>
    <scope>NUCLEOTIDE SEQUENCE [LARGE SCALE GENOMIC DNA]</scope>
    <source>
        <strain evidence="1">ISS588</strain>
    </source>
</reference>
<keyword evidence="2" id="KW-1185">Reference proteome</keyword>
<organism evidence="1 2">
    <name type="scientific">Trichinella pseudospiralis</name>
    <name type="common">Parasitic roundworm</name>
    <dbReference type="NCBI Taxonomy" id="6337"/>
    <lineage>
        <taxon>Eukaryota</taxon>
        <taxon>Metazoa</taxon>
        <taxon>Ecdysozoa</taxon>
        <taxon>Nematoda</taxon>
        <taxon>Enoplea</taxon>
        <taxon>Dorylaimia</taxon>
        <taxon>Trichinellida</taxon>
        <taxon>Trichinellidae</taxon>
        <taxon>Trichinella</taxon>
    </lineage>
</organism>
<dbReference type="Proteomes" id="UP000054805">
    <property type="component" value="Unassembled WGS sequence"/>
</dbReference>
<dbReference type="EMBL" id="JYDS01001335">
    <property type="protein sequence ID" value="KRY99139.1"/>
    <property type="molecule type" value="Genomic_DNA"/>
</dbReference>
<gene>
    <name evidence="1" type="ORF">T4B_2521</name>
</gene>
<proteinExistence type="predicted"/>
<evidence type="ECO:0000313" key="2">
    <source>
        <dbReference type="Proteomes" id="UP000054805"/>
    </source>
</evidence>
<dbReference type="AlphaFoldDB" id="A0A0V1GMU9"/>
<accession>A0A0V1GMU9</accession>
<name>A0A0V1GMU9_TRIPS</name>
<evidence type="ECO:0000313" key="1">
    <source>
        <dbReference type="EMBL" id="KRY99139.1"/>
    </source>
</evidence>
<protein>
    <submittedName>
        <fullName evidence="1">Uncharacterized protein</fullName>
    </submittedName>
</protein>
<sequence>MKEPRCTGKLERQKAAYDSQWDSKTSIASRQIETVMVT</sequence>
<comment type="caution">
    <text evidence="1">The sequence shown here is derived from an EMBL/GenBank/DDBJ whole genome shotgun (WGS) entry which is preliminary data.</text>
</comment>